<dbReference type="Proteomes" id="UP000703269">
    <property type="component" value="Unassembled WGS sequence"/>
</dbReference>
<dbReference type="AlphaFoldDB" id="A0A9P3LCD5"/>
<reference evidence="3 4" key="1">
    <citation type="submission" date="2021-08" db="EMBL/GenBank/DDBJ databases">
        <title>Draft Genome Sequence of Phanerochaete sordida strain YK-624.</title>
        <authorList>
            <person name="Mori T."/>
            <person name="Dohra H."/>
            <person name="Suzuki T."/>
            <person name="Kawagishi H."/>
            <person name="Hirai H."/>
        </authorList>
    </citation>
    <scope>NUCLEOTIDE SEQUENCE [LARGE SCALE GENOMIC DNA]</scope>
    <source>
        <strain evidence="3 4">YK-624</strain>
    </source>
</reference>
<dbReference type="EMBL" id="BPQB01000010">
    <property type="protein sequence ID" value="GJE88767.1"/>
    <property type="molecule type" value="Genomic_DNA"/>
</dbReference>
<protein>
    <recommendedName>
        <fullName evidence="5">Ubiquitin 3 binding protein But2 C-terminal domain-containing protein</fullName>
    </recommendedName>
</protein>
<evidence type="ECO:0000313" key="4">
    <source>
        <dbReference type="Proteomes" id="UP000703269"/>
    </source>
</evidence>
<evidence type="ECO:0000313" key="3">
    <source>
        <dbReference type="EMBL" id="GJE88767.1"/>
    </source>
</evidence>
<keyword evidence="2" id="KW-0812">Transmembrane</keyword>
<keyword evidence="2" id="KW-1133">Transmembrane helix</keyword>
<feature type="transmembrane region" description="Helical" evidence="2">
    <location>
        <begin position="46"/>
        <end position="69"/>
    </location>
</feature>
<sequence>MVQRSSVDLDSVPLIPAQDGGLQRSRDLDEELATAKGSSRSLCDSLFAFACVGTICTSLLSIVLFSIGISQQPPVASPFAQYEGQALRRPNAYANLEAAFGAGDLFADDYAPFTNFPDAVFQFKASDRSRRMWEDDRAHMTPAGSVYPDDRHIVANQTVSTLVQFRFKDYGMQRCFLNASVPLLIEKFDPAITLAEPSVLDVWELDTDMPIARYVRGSRDFAPRRRRLFTTLLVRANGQDVSGEFVCKSNELLTLELACSPSVPSCHVDFWQDRRIEPAGGIFLTQLSSVV</sequence>
<gene>
    <name evidence="3" type="ORF">PsYK624_048520</name>
</gene>
<evidence type="ECO:0000256" key="1">
    <source>
        <dbReference type="SAM" id="MobiDB-lite"/>
    </source>
</evidence>
<name>A0A9P3LCD5_9APHY</name>
<dbReference type="OrthoDB" id="3350619at2759"/>
<proteinExistence type="predicted"/>
<keyword evidence="4" id="KW-1185">Reference proteome</keyword>
<comment type="caution">
    <text evidence="3">The sequence shown here is derived from an EMBL/GenBank/DDBJ whole genome shotgun (WGS) entry which is preliminary data.</text>
</comment>
<accession>A0A9P3LCD5</accession>
<evidence type="ECO:0000256" key="2">
    <source>
        <dbReference type="SAM" id="Phobius"/>
    </source>
</evidence>
<feature type="region of interest" description="Disordered" evidence="1">
    <location>
        <begin position="1"/>
        <end position="20"/>
    </location>
</feature>
<organism evidence="3 4">
    <name type="scientific">Phanerochaete sordida</name>
    <dbReference type="NCBI Taxonomy" id="48140"/>
    <lineage>
        <taxon>Eukaryota</taxon>
        <taxon>Fungi</taxon>
        <taxon>Dikarya</taxon>
        <taxon>Basidiomycota</taxon>
        <taxon>Agaricomycotina</taxon>
        <taxon>Agaricomycetes</taxon>
        <taxon>Polyporales</taxon>
        <taxon>Phanerochaetaceae</taxon>
        <taxon>Phanerochaete</taxon>
    </lineage>
</organism>
<evidence type="ECO:0008006" key="5">
    <source>
        <dbReference type="Google" id="ProtNLM"/>
    </source>
</evidence>
<keyword evidence="2" id="KW-0472">Membrane</keyword>